<protein>
    <submittedName>
        <fullName evidence="4">3-oxoacyl-ACP reductase FabG</fullName>
    </submittedName>
</protein>
<dbReference type="InterPro" id="IPR020904">
    <property type="entry name" value="Sc_DH/Rdtase_CS"/>
</dbReference>
<dbReference type="PANTHER" id="PTHR42760">
    <property type="entry name" value="SHORT-CHAIN DEHYDROGENASES/REDUCTASES FAMILY MEMBER"/>
    <property type="match status" value="1"/>
</dbReference>
<dbReference type="PROSITE" id="PS00061">
    <property type="entry name" value="ADH_SHORT"/>
    <property type="match status" value="1"/>
</dbReference>
<proteinExistence type="inferred from homology"/>
<dbReference type="EMBL" id="VBAO01000499">
    <property type="protein sequence ID" value="TMI76775.1"/>
    <property type="molecule type" value="Genomic_DNA"/>
</dbReference>
<evidence type="ECO:0000256" key="2">
    <source>
        <dbReference type="ARBA" id="ARBA00023002"/>
    </source>
</evidence>
<dbReference type="InterPro" id="IPR057326">
    <property type="entry name" value="KR_dom"/>
</dbReference>
<evidence type="ECO:0000313" key="5">
    <source>
        <dbReference type="Proteomes" id="UP000320048"/>
    </source>
</evidence>
<comment type="caution">
    <text evidence="4">The sequence shown here is derived from an EMBL/GenBank/DDBJ whole genome shotgun (WGS) entry which is preliminary data.</text>
</comment>
<evidence type="ECO:0000259" key="3">
    <source>
        <dbReference type="SMART" id="SM00822"/>
    </source>
</evidence>
<dbReference type="Proteomes" id="UP000320048">
    <property type="component" value="Unassembled WGS sequence"/>
</dbReference>
<sequence>MHVGGSQPLADRVALVTGGARGIGLACARELSRAGAAVVIADLLAQEADAAARSIVEGGGQAAAVPADLSRTREIPRIVGQAAGVFGRLDILVNNAGILSEVPTEALTEEQWDRLMSINLKAVFFVAQAALPWMVRQGGGAIVSLSSLAARVGGIVSAADYATSKAGVIGLTRTLARQYGPNGIRVNAVAPGPIMTEMIRHWPEDVRKEFVARIPLRRLGTPEDVARVVVFLAGPESAYLTGATIDVNGGLYMG</sequence>
<organism evidence="4 5">
    <name type="scientific">Candidatus Segetimicrobium genomatis</name>
    <dbReference type="NCBI Taxonomy" id="2569760"/>
    <lineage>
        <taxon>Bacteria</taxon>
        <taxon>Bacillati</taxon>
        <taxon>Candidatus Sysuimicrobiota</taxon>
        <taxon>Candidatus Sysuimicrobiia</taxon>
        <taxon>Candidatus Sysuimicrobiales</taxon>
        <taxon>Candidatus Segetimicrobiaceae</taxon>
        <taxon>Candidatus Segetimicrobium</taxon>
    </lineage>
</organism>
<comment type="similarity">
    <text evidence="1">Belongs to the short-chain dehydrogenases/reductases (SDR) family.</text>
</comment>
<dbReference type="SUPFAM" id="SSF51735">
    <property type="entry name" value="NAD(P)-binding Rossmann-fold domains"/>
    <property type="match status" value="1"/>
</dbReference>
<dbReference type="PANTHER" id="PTHR42760:SF133">
    <property type="entry name" value="3-OXOACYL-[ACYL-CARRIER-PROTEIN] REDUCTASE"/>
    <property type="match status" value="1"/>
</dbReference>
<dbReference type="Pfam" id="PF13561">
    <property type="entry name" value="adh_short_C2"/>
    <property type="match status" value="1"/>
</dbReference>
<dbReference type="InterPro" id="IPR002347">
    <property type="entry name" value="SDR_fam"/>
</dbReference>
<feature type="domain" description="Ketoreductase" evidence="3">
    <location>
        <begin position="12"/>
        <end position="192"/>
    </location>
</feature>
<evidence type="ECO:0000256" key="1">
    <source>
        <dbReference type="ARBA" id="ARBA00006484"/>
    </source>
</evidence>
<keyword evidence="2" id="KW-0560">Oxidoreductase</keyword>
<dbReference type="NCBIfam" id="NF009466">
    <property type="entry name" value="PRK12826.1-2"/>
    <property type="match status" value="1"/>
</dbReference>
<dbReference type="SMART" id="SM00822">
    <property type="entry name" value="PKS_KR"/>
    <property type="match status" value="1"/>
</dbReference>
<dbReference type="GO" id="GO:0006633">
    <property type="term" value="P:fatty acid biosynthetic process"/>
    <property type="evidence" value="ECO:0007669"/>
    <property type="project" value="TreeGrafter"/>
</dbReference>
<dbReference type="PRINTS" id="PR00081">
    <property type="entry name" value="GDHRDH"/>
</dbReference>
<reference evidence="4 5" key="1">
    <citation type="journal article" date="2019" name="Nat. Microbiol.">
        <title>Mediterranean grassland soil C-N compound turnover is dependent on rainfall and depth, and is mediated by genomically divergent microorganisms.</title>
        <authorList>
            <person name="Diamond S."/>
            <person name="Andeer P.F."/>
            <person name="Li Z."/>
            <person name="Crits-Christoph A."/>
            <person name="Burstein D."/>
            <person name="Anantharaman K."/>
            <person name="Lane K.R."/>
            <person name="Thomas B.C."/>
            <person name="Pan C."/>
            <person name="Northen T.R."/>
            <person name="Banfield J.F."/>
        </authorList>
    </citation>
    <scope>NUCLEOTIDE SEQUENCE [LARGE SCALE GENOMIC DNA]</scope>
    <source>
        <strain evidence="4">NP_7</strain>
    </source>
</reference>
<evidence type="ECO:0000313" key="4">
    <source>
        <dbReference type="EMBL" id="TMI76775.1"/>
    </source>
</evidence>
<gene>
    <name evidence="4" type="ORF">E6H04_14770</name>
</gene>
<dbReference type="PRINTS" id="PR00080">
    <property type="entry name" value="SDRFAMILY"/>
</dbReference>
<accession>A0A537IZU4</accession>
<dbReference type="GO" id="GO:0016616">
    <property type="term" value="F:oxidoreductase activity, acting on the CH-OH group of donors, NAD or NADP as acceptor"/>
    <property type="evidence" value="ECO:0007669"/>
    <property type="project" value="UniProtKB-ARBA"/>
</dbReference>
<dbReference type="GO" id="GO:0048038">
    <property type="term" value="F:quinone binding"/>
    <property type="evidence" value="ECO:0007669"/>
    <property type="project" value="TreeGrafter"/>
</dbReference>
<dbReference type="FunFam" id="3.40.50.720:FF:000084">
    <property type="entry name" value="Short-chain dehydrogenase reductase"/>
    <property type="match status" value="1"/>
</dbReference>
<dbReference type="AlphaFoldDB" id="A0A537IZU4"/>
<dbReference type="Gene3D" id="3.40.50.720">
    <property type="entry name" value="NAD(P)-binding Rossmann-like Domain"/>
    <property type="match status" value="1"/>
</dbReference>
<name>A0A537IZU4_9BACT</name>
<dbReference type="InterPro" id="IPR036291">
    <property type="entry name" value="NAD(P)-bd_dom_sf"/>
</dbReference>
<dbReference type="NCBIfam" id="NF005559">
    <property type="entry name" value="PRK07231.1"/>
    <property type="match status" value="1"/>
</dbReference>